<evidence type="ECO:0000259" key="2">
    <source>
        <dbReference type="Pfam" id="PF01909"/>
    </source>
</evidence>
<dbReference type="InterPro" id="IPR043519">
    <property type="entry name" value="NT_sf"/>
</dbReference>
<dbReference type="InterPro" id="IPR002934">
    <property type="entry name" value="Polymerase_NTP_transf_dom"/>
</dbReference>
<dbReference type="Gene3D" id="3.30.460.10">
    <property type="entry name" value="Beta Polymerase, domain 2"/>
    <property type="match status" value="1"/>
</dbReference>
<dbReference type="PANTHER" id="PTHR12271:SF40">
    <property type="entry name" value="POLY(A) RNA POLYMERASE GLD2"/>
    <property type="match status" value="1"/>
</dbReference>
<comment type="caution">
    <text evidence="3">The sequence shown here is derived from an EMBL/GenBank/DDBJ whole genome shotgun (WGS) entry which is preliminary data.</text>
</comment>
<proteinExistence type="predicted"/>
<feature type="domain" description="Polymerase nucleotidyl transferase" evidence="2">
    <location>
        <begin position="80"/>
        <end position="118"/>
    </location>
</feature>
<dbReference type="EMBL" id="CAJNDS010002605">
    <property type="protein sequence ID" value="CAE7542316.1"/>
    <property type="molecule type" value="Genomic_DNA"/>
</dbReference>
<dbReference type="GO" id="GO:0016779">
    <property type="term" value="F:nucleotidyltransferase activity"/>
    <property type="evidence" value="ECO:0007669"/>
    <property type="project" value="InterPro"/>
</dbReference>
<dbReference type="OrthoDB" id="414181at2759"/>
<dbReference type="GO" id="GO:0031123">
    <property type="term" value="P:RNA 3'-end processing"/>
    <property type="evidence" value="ECO:0007669"/>
    <property type="project" value="TreeGrafter"/>
</dbReference>
<gene>
    <name evidence="3" type="primary">DEGP1</name>
    <name evidence="3" type="ORF">SNAT2548_LOCUS30407</name>
</gene>
<dbReference type="AlphaFoldDB" id="A0A812TXL9"/>
<name>A0A812TXL9_9DINO</name>
<evidence type="ECO:0000313" key="4">
    <source>
        <dbReference type="Proteomes" id="UP000604046"/>
    </source>
</evidence>
<dbReference type="SUPFAM" id="SSF81301">
    <property type="entry name" value="Nucleotidyltransferase"/>
    <property type="match status" value="1"/>
</dbReference>
<evidence type="ECO:0000313" key="3">
    <source>
        <dbReference type="EMBL" id="CAE7542316.1"/>
    </source>
</evidence>
<protein>
    <submittedName>
        <fullName evidence="3">DEGP1 protein</fullName>
    </submittedName>
</protein>
<accession>A0A812TXL9</accession>
<organism evidence="3 4">
    <name type="scientific">Symbiodinium natans</name>
    <dbReference type="NCBI Taxonomy" id="878477"/>
    <lineage>
        <taxon>Eukaryota</taxon>
        <taxon>Sar</taxon>
        <taxon>Alveolata</taxon>
        <taxon>Dinophyceae</taxon>
        <taxon>Suessiales</taxon>
        <taxon>Symbiodiniaceae</taxon>
        <taxon>Symbiodinium</taxon>
    </lineage>
</organism>
<sequence length="488" mass="53124">MQDKLLAADGPSKRRRKRKRQGSEVLAVKAARAAVSPSVECKAPGHGPLRGLLLSVLPDAAELVAVQSCLGHVQVLARQLLGETAAIVVQGSYAQGLALRGSDLDVAVIEEGLSKQKDAVDRKQALACLRQMAIALQEAKLPDIRIALRIFTAKVPVLRRLACTMAREHRDPSMLHCGAKGERHTVVDVSVGGSLLRGACDRSVYAVLKQDKLGISTALCRMVKLWAKRRRLTNTLKGGLSSFSFVLLTIFFLQQGGESNAAGQSHGLPPQSLVTGTKPTPANPDKCCPPPLGLQPQASEEDLGRLLLAFFNWAAEDLPRLQSFTLSVATAKAERRAGAYKPLILAVPFAPAENAARCLRADVWEMLIRRELQRASRFMKQMVSQNGPDRKETVRLLFAPAGEDQENALPLQPDLAEDALPHETEAPPQSDAEGSQSDPPMGRAARKRRRKIERRTRSRQSPASDVSMPEVVAPVDRWLGLRTLLNPQ</sequence>
<feature type="region of interest" description="Disordered" evidence="1">
    <location>
        <begin position="421"/>
        <end position="488"/>
    </location>
</feature>
<feature type="region of interest" description="Disordered" evidence="1">
    <location>
        <begin position="1"/>
        <end position="21"/>
    </location>
</feature>
<dbReference type="Gene3D" id="1.10.1410.10">
    <property type="match status" value="1"/>
</dbReference>
<feature type="compositionally biased region" description="Basic residues" evidence="1">
    <location>
        <begin position="444"/>
        <end position="458"/>
    </location>
</feature>
<evidence type="ECO:0000256" key="1">
    <source>
        <dbReference type="SAM" id="MobiDB-lite"/>
    </source>
</evidence>
<dbReference type="PANTHER" id="PTHR12271">
    <property type="entry name" value="POLY A POLYMERASE CID PAP -RELATED"/>
    <property type="match status" value="1"/>
</dbReference>
<dbReference type="Pfam" id="PF01909">
    <property type="entry name" value="NTP_transf_2"/>
    <property type="match status" value="1"/>
</dbReference>
<dbReference type="SUPFAM" id="SSF81631">
    <property type="entry name" value="PAP/OAS1 substrate-binding domain"/>
    <property type="match status" value="1"/>
</dbReference>
<reference evidence="3" key="1">
    <citation type="submission" date="2021-02" db="EMBL/GenBank/DDBJ databases">
        <authorList>
            <person name="Dougan E. K."/>
            <person name="Rhodes N."/>
            <person name="Thang M."/>
            <person name="Chan C."/>
        </authorList>
    </citation>
    <scope>NUCLEOTIDE SEQUENCE</scope>
</reference>
<dbReference type="Proteomes" id="UP000604046">
    <property type="component" value="Unassembled WGS sequence"/>
</dbReference>
<keyword evidence="4" id="KW-1185">Reference proteome</keyword>